<protein>
    <submittedName>
        <fullName evidence="2">D-alanine--poly(Phosphoribitol) ligase, subunit 2</fullName>
    </submittedName>
</protein>
<sequence length="81" mass="9519">MINKEIIAKYISENADVESIDYDLEIFEEGLVNSLFAIDLMTFLERNFDIKIKIEDLDMENFKSVNAIINFINKKREVQNV</sequence>
<evidence type="ECO:0000313" key="3">
    <source>
        <dbReference type="Proteomes" id="UP000184310"/>
    </source>
</evidence>
<dbReference type="Proteomes" id="UP000184310">
    <property type="component" value="Unassembled WGS sequence"/>
</dbReference>
<evidence type="ECO:0000313" key="2">
    <source>
        <dbReference type="EMBL" id="SHJ86801.1"/>
    </source>
</evidence>
<evidence type="ECO:0000259" key="1">
    <source>
        <dbReference type="PROSITE" id="PS50075"/>
    </source>
</evidence>
<dbReference type="RefSeq" id="WP_072988724.1">
    <property type="nucleotide sequence ID" value="NZ_FQZB01000011.1"/>
</dbReference>
<proteinExistence type="predicted"/>
<feature type="domain" description="Carrier" evidence="1">
    <location>
        <begin position="1"/>
        <end position="76"/>
    </location>
</feature>
<gene>
    <name evidence="2" type="ORF">SAMN02745163_02758</name>
</gene>
<dbReference type="EMBL" id="FQZB01000011">
    <property type="protein sequence ID" value="SHJ86801.1"/>
    <property type="molecule type" value="Genomic_DNA"/>
</dbReference>
<dbReference type="SUPFAM" id="SSF47336">
    <property type="entry name" value="ACP-like"/>
    <property type="match status" value="1"/>
</dbReference>
<dbReference type="GO" id="GO:0016874">
    <property type="term" value="F:ligase activity"/>
    <property type="evidence" value="ECO:0007669"/>
    <property type="project" value="UniProtKB-KW"/>
</dbReference>
<dbReference type="STRING" id="1121302.SAMN02745163_02758"/>
<dbReference type="AlphaFoldDB" id="A0A1M6MTJ1"/>
<accession>A0A1M6MTJ1</accession>
<dbReference type="Pfam" id="PF00550">
    <property type="entry name" value="PP-binding"/>
    <property type="match status" value="1"/>
</dbReference>
<dbReference type="InterPro" id="IPR036736">
    <property type="entry name" value="ACP-like_sf"/>
</dbReference>
<dbReference type="OrthoDB" id="6462171at2"/>
<keyword evidence="3" id="KW-1185">Reference proteome</keyword>
<dbReference type="InterPro" id="IPR009081">
    <property type="entry name" value="PP-bd_ACP"/>
</dbReference>
<organism evidence="2 3">
    <name type="scientific">Clostridium cavendishii DSM 21758</name>
    <dbReference type="NCBI Taxonomy" id="1121302"/>
    <lineage>
        <taxon>Bacteria</taxon>
        <taxon>Bacillati</taxon>
        <taxon>Bacillota</taxon>
        <taxon>Clostridia</taxon>
        <taxon>Eubacteriales</taxon>
        <taxon>Clostridiaceae</taxon>
        <taxon>Clostridium</taxon>
    </lineage>
</organism>
<name>A0A1M6MTJ1_9CLOT</name>
<reference evidence="2 3" key="1">
    <citation type="submission" date="2016-11" db="EMBL/GenBank/DDBJ databases">
        <authorList>
            <person name="Jaros S."/>
            <person name="Januszkiewicz K."/>
            <person name="Wedrychowicz H."/>
        </authorList>
    </citation>
    <scope>NUCLEOTIDE SEQUENCE [LARGE SCALE GENOMIC DNA]</scope>
    <source>
        <strain evidence="2 3">DSM 21758</strain>
    </source>
</reference>
<keyword evidence="2" id="KW-0436">Ligase</keyword>
<dbReference type="PROSITE" id="PS50075">
    <property type="entry name" value="CARRIER"/>
    <property type="match status" value="1"/>
</dbReference>
<dbReference type="Gene3D" id="1.10.1200.10">
    <property type="entry name" value="ACP-like"/>
    <property type="match status" value="1"/>
</dbReference>